<organism evidence="2 3">
    <name type="scientific">Seiridium cardinale</name>
    <dbReference type="NCBI Taxonomy" id="138064"/>
    <lineage>
        <taxon>Eukaryota</taxon>
        <taxon>Fungi</taxon>
        <taxon>Dikarya</taxon>
        <taxon>Ascomycota</taxon>
        <taxon>Pezizomycotina</taxon>
        <taxon>Sordariomycetes</taxon>
        <taxon>Xylariomycetidae</taxon>
        <taxon>Amphisphaeriales</taxon>
        <taxon>Sporocadaceae</taxon>
        <taxon>Seiridium</taxon>
    </lineage>
</organism>
<evidence type="ECO:0000313" key="3">
    <source>
        <dbReference type="Proteomes" id="UP001465668"/>
    </source>
</evidence>
<name>A0ABR2X800_9PEZI</name>
<feature type="signal peptide" evidence="1">
    <location>
        <begin position="1"/>
        <end position="25"/>
    </location>
</feature>
<keyword evidence="3" id="KW-1185">Reference proteome</keyword>
<comment type="caution">
    <text evidence="2">The sequence shown here is derived from an EMBL/GenBank/DDBJ whole genome shotgun (WGS) entry which is preliminary data.</text>
</comment>
<reference evidence="2 3" key="1">
    <citation type="submission" date="2024-02" db="EMBL/GenBank/DDBJ databases">
        <title>First draft genome assembly of two strains of Seiridium cardinale.</title>
        <authorList>
            <person name="Emiliani G."/>
            <person name="Scali E."/>
        </authorList>
    </citation>
    <scope>NUCLEOTIDE SEQUENCE [LARGE SCALE GENOMIC DNA]</scope>
    <source>
        <strain evidence="2 3">BM-138-000479</strain>
    </source>
</reference>
<gene>
    <name evidence="2" type="ORF">SCAR479_13488</name>
</gene>
<accession>A0ABR2X800</accession>
<dbReference type="Proteomes" id="UP001465668">
    <property type="component" value="Unassembled WGS sequence"/>
</dbReference>
<keyword evidence="1" id="KW-0732">Signal</keyword>
<evidence type="ECO:0000256" key="1">
    <source>
        <dbReference type="SAM" id="SignalP"/>
    </source>
</evidence>
<feature type="chain" id="PRO_5047247192" evidence="1">
    <location>
        <begin position="26"/>
        <end position="161"/>
    </location>
</feature>
<dbReference type="EMBL" id="JARVKM010000109">
    <property type="protein sequence ID" value="KAK9769835.1"/>
    <property type="molecule type" value="Genomic_DNA"/>
</dbReference>
<protein>
    <submittedName>
        <fullName evidence="2">ML-like domain-containing protein</fullName>
    </submittedName>
</protein>
<proteinExistence type="predicted"/>
<evidence type="ECO:0000313" key="2">
    <source>
        <dbReference type="EMBL" id="KAK9769835.1"/>
    </source>
</evidence>
<sequence length="161" mass="16655">MASAVSFTPWRCILLLLAALQVAAAADFVQVLAPRQSPNANALINPVCENYSKVANLSVIGLNSTYRAAFLRSAPMGTDAASSILDTESPKLAAMMLDKNLNAQCGNLSAIAFTEAANNLTKGIVADLTILEAPGVGVTGATTPLVVVSIVLLMCGMFISL</sequence>